<dbReference type="Pfam" id="PF02113">
    <property type="entry name" value="Peptidase_S13"/>
    <property type="match status" value="1"/>
</dbReference>
<dbReference type="InterPro" id="IPR000667">
    <property type="entry name" value="Peptidase_S13"/>
</dbReference>
<reference evidence="4" key="1">
    <citation type="submission" date="2021-04" db="EMBL/GenBank/DDBJ databases">
        <title>Luteolibacter sp. 32A isolated from the skin of an Anderson's salamander (Ambystoma andersonii).</title>
        <authorList>
            <person name="Spergser J."/>
            <person name="Busse H.-J."/>
        </authorList>
    </citation>
    <scope>NUCLEOTIDE SEQUENCE</scope>
    <source>
        <strain evidence="4">32A</strain>
    </source>
</reference>
<accession>A0A975IZ73</accession>
<evidence type="ECO:0000313" key="4">
    <source>
        <dbReference type="EMBL" id="QUE49395.1"/>
    </source>
</evidence>
<name>A0A975IZ73_9BACT</name>
<evidence type="ECO:0000256" key="2">
    <source>
        <dbReference type="ARBA" id="ARBA00022801"/>
    </source>
</evidence>
<evidence type="ECO:0000256" key="3">
    <source>
        <dbReference type="SAM" id="MobiDB-lite"/>
    </source>
</evidence>
<dbReference type="PRINTS" id="PR00922">
    <property type="entry name" value="DADACBPTASE3"/>
</dbReference>
<dbReference type="Gene3D" id="3.50.80.20">
    <property type="entry name" value="D-Ala-D-Ala carboxypeptidase C, peptidase S13"/>
    <property type="match status" value="1"/>
</dbReference>
<keyword evidence="4" id="KW-0645">Protease</keyword>
<dbReference type="GO" id="GO:0006508">
    <property type="term" value="P:proteolysis"/>
    <property type="evidence" value="ECO:0007669"/>
    <property type="project" value="InterPro"/>
</dbReference>
<dbReference type="NCBIfam" id="TIGR00666">
    <property type="entry name" value="PBP4"/>
    <property type="match status" value="1"/>
</dbReference>
<keyword evidence="5" id="KW-1185">Reference proteome</keyword>
<dbReference type="EC" id="3.4.16.4" evidence="4"/>
<dbReference type="GO" id="GO:0000270">
    <property type="term" value="P:peptidoglycan metabolic process"/>
    <property type="evidence" value="ECO:0007669"/>
    <property type="project" value="TreeGrafter"/>
</dbReference>
<sequence>MSNARRSKTTLVILLAAGWAAAGTFAIFWWRDSGVVWKQQAEPAVKKVRVEKRIETAPKATPEPRLEPSKVEEPPREGGLSKAFREWSARTELKGALVALCVLDEEGRTLFASPLAETALCPASSMKTLTTGAAFGLLGPDHRFETTLTANAKIDAAGVLDGDLELTGSGDPTLAREDLEAMADAVVAKGLKKISGGIVVNTKVFAAEPVSEHWNWGDIGNAYGAGTYGVNVDHNRMTLTFDPADKEGGPAKLAGSDPVLPGIKWDCVVATGAAGSGDQVTVFSEPYGKEISIRGSVPLGERGFTVNAAIPDPPAYAADVLRARLVKAGVKIAGGASRRTDTRVALAGHRSEALPEIIDHLHRVSDNLESQALYLTMGNLKHDDPAKVVWKFWEDAGVSFEGLRMIDGNGLARATMIRPLDLARVNLAASRAATGERYVRSLSGSGPMRSKRGAMSGVRTEVGFIQTPDGHRRVFALMGNGLDTNLDFWTLRTPLLEAVRTAAD</sequence>
<dbReference type="Proteomes" id="UP000676169">
    <property type="component" value="Chromosome"/>
</dbReference>
<protein>
    <submittedName>
        <fullName evidence="4">D-alanyl-D-alanine carboxypeptidase/D-alanyl-D-alanine-endopeptidase</fullName>
        <ecNumber evidence="4">3.4.16.4</ecNumber>
    </submittedName>
</protein>
<evidence type="ECO:0000256" key="1">
    <source>
        <dbReference type="ARBA" id="ARBA00006096"/>
    </source>
</evidence>
<dbReference type="InterPro" id="IPR012338">
    <property type="entry name" value="Beta-lactam/transpept-like"/>
</dbReference>
<keyword evidence="4" id="KW-0121">Carboxypeptidase</keyword>
<proteinExistence type="inferred from homology"/>
<evidence type="ECO:0000313" key="5">
    <source>
        <dbReference type="Proteomes" id="UP000676169"/>
    </source>
</evidence>
<dbReference type="PANTHER" id="PTHR30023">
    <property type="entry name" value="D-ALANYL-D-ALANINE CARBOXYPEPTIDASE"/>
    <property type="match status" value="1"/>
</dbReference>
<dbReference type="PANTHER" id="PTHR30023:SF0">
    <property type="entry name" value="PENICILLIN-SENSITIVE CARBOXYPEPTIDASE A"/>
    <property type="match status" value="1"/>
</dbReference>
<dbReference type="RefSeq" id="WP_211629456.1">
    <property type="nucleotide sequence ID" value="NZ_CP073100.1"/>
</dbReference>
<dbReference type="EMBL" id="CP073100">
    <property type="protein sequence ID" value="QUE49395.1"/>
    <property type="molecule type" value="Genomic_DNA"/>
</dbReference>
<organism evidence="4 5">
    <name type="scientific">Luteolibacter ambystomatis</name>
    <dbReference type="NCBI Taxonomy" id="2824561"/>
    <lineage>
        <taxon>Bacteria</taxon>
        <taxon>Pseudomonadati</taxon>
        <taxon>Verrucomicrobiota</taxon>
        <taxon>Verrucomicrobiia</taxon>
        <taxon>Verrucomicrobiales</taxon>
        <taxon>Verrucomicrobiaceae</taxon>
        <taxon>Luteolibacter</taxon>
    </lineage>
</organism>
<keyword evidence="2 4" id="KW-0378">Hydrolase</keyword>
<feature type="region of interest" description="Disordered" evidence="3">
    <location>
        <begin position="59"/>
        <end position="78"/>
    </location>
</feature>
<gene>
    <name evidence="4" type="primary">dacB</name>
    <name evidence="4" type="ORF">KBB96_10980</name>
</gene>
<feature type="compositionally biased region" description="Basic and acidic residues" evidence="3">
    <location>
        <begin position="59"/>
        <end position="76"/>
    </location>
</feature>
<dbReference type="SUPFAM" id="SSF56601">
    <property type="entry name" value="beta-lactamase/transpeptidase-like"/>
    <property type="match status" value="1"/>
</dbReference>
<dbReference type="Gene3D" id="3.40.710.10">
    <property type="entry name" value="DD-peptidase/beta-lactamase superfamily"/>
    <property type="match status" value="1"/>
</dbReference>
<dbReference type="KEGG" id="lamb:KBB96_10980"/>
<dbReference type="GO" id="GO:0009002">
    <property type="term" value="F:serine-type D-Ala-D-Ala carboxypeptidase activity"/>
    <property type="evidence" value="ECO:0007669"/>
    <property type="project" value="UniProtKB-EC"/>
</dbReference>
<comment type="similarity">
    <text evidence="1">Belongs to the peptidase S13 family.</text>
</comment>
<dbReference type="AlphaFoldDB" id="A0A975IZ73"/>